<evidence type="ECO:0000256" key="7">
    <source>
        <dbReference type="ARBA" id="ARBA00023160"/>
    </source>
</evidence>
<dbReference type="Pfam" id="PF08541">
    <property type="entry name" value="ACP_syn_III_C"/>
    <property type="match status" value="1"/>
</dbReference>
<accession>A0A6J4JSH5</accession>
<dbReference type="PANTHER" id="PTHR43091:SF1">
    <property type="entry name" value="BETA-KETOACYL-[ACYL-CARRIER-PROTEIN] SYNTHASE III, CHLOROPLASTIC"/>
    <property type="match status" value="1"/>
</dbReference>
<feature type="active site" evidence="14">
    <location>
        <position position="260"/>
    </location>
</feature>
<dbReference type="UniPathway" id="UPA00094"/>
<keyword evidence="14" id="KW-0963">Cytoplasm</keyword>
<feature type="region of interest" description="ACP-binding" evidence="14">
    <location>
        <begin position="261"/>
        <end position="265"/>
    </location>
</feature>
<dbReference type="EMBL" id="CADCTO010000545">
    <property type="protein sequence ID" value="CAA9286352.1"/>
    <property type="molecule type" value="Genomic_DNA"/>
</dbReference>
<proteinExistence type="inferred from homology"/>
<evidence type="ECO:0000256" key="11">
    <source>
        <dbReference type="ARBA" id="ARBA00052407"/>
    </source>
</evidence>
<comment type="function">
    <text evidence="14">Catalyzes the condensation reaction of fatty acid synthesis by the addition to an acyl acceptor of two carbons from malonyl-ACP. Catalyzes the first condensation reaction which initiates fatty acid synthesis and may therefore play a role in governing the total rate of fatty acid production. Possesses both acetoacetyl-ACP synthase and acetyl transacylase activities. Its substrate specificity determines the biosynthesis of branched-chain and/or straight-chain of fatty acids.</text>
</comment>
<keyword evidence="6 14" id="KW-0443">Lipid metabolism</keyword>
<dbReference type="AlphaFoldDB" id="A0A6J4JSH5"/>
<dbReference type="InterPro" id="IPR016039">
    <property type="entry name" value="Thiolase-like"/>
</dbReference>
<dbReference type="NCBIfam" id="TIGR00747">
    <property type="entry name" value="fabH"/>
    <property type="match status" value="1"/>
</dbReference>
<comment type="pathway">
    <text evidence="1 14">Lipid metabolism; fatty acid biosynthesis.</text>
</comment>
<feature type="domain" description="Beta-ketoacyl-[acyl-carrier-protein] synthase III C-terminal" evidence="15">
    <location>
        <begin position="244"/>
        <end position="333"/>
    </location>
</feature>
<dbReference type="Gene3D" id="3.40.47.10">
    <property type="match status" value="1"/>
</dbReference>
<evidence type="ECO:0000256" key="1">
    <source>
        <dbReference type="ARBA" id="ARBA00005194"/>
    </source>
</evidence>
<dbReference type="Pfam" id="PF08545">
    <property type="entry name" value="ACP_syn_III"/>
    <property type="match status" value="1"/>
</dbReference>
<feature type="active site" evidence="14">
    <location>
        <position position="120"/>
    </location>
</feature>
<keyword evidence="3 14" id="KW-0444">Lipid biosynthesis</keyword>
<dbReference type="PANTHER" id="PTHR43091">
    <property type="entry name" value="3-OXOACYL-[ACYL-CARRIER-PROTEIN] SYNTHASE"/>
    <property type="match status" value="1"/>
</dbReference>
<evidence type="ECO:0000256" key="4">
    <source>
        <dbReference type="ARBA" id="ARBA00022679"/>
    </source>
</evidence>
<evidence type="ECO:0000256" key="10">
    <source>
        <dbReference type="ARBA" id="ARBA00051096"/>
    </source>
</evidence>
<keyword evidence="5 14" id="KW-0276">Fatty acid metabolism</keyword>
<comment type="subcellular location">
    <subcellularLocation>
        <location evidence="14">Cytoplasm</location>
    </subcellularLocation>
</comment>
<comment type="catalytic activity">
    <reaction evidence="12">
        <text>2-methylpropanoyl-CoA + malonyl-[ACP] + H(+) = 4-methyl-3-oxopentanoyl-[ACP] + CO2 + CoA</text>
        <dbReference type="Rhea" id="RHEA:42268"/>
        <dbReference type="Rhea" id="RHEA-COMP:9623"/>
        <dbReference type="Rhea" id="RHEA-COMP:9940"/>
        <dbReference type="ChEBI" id="CHEBI:15378"/>
        <dbReference type="ChEBI" id="CHEBI:16526"/>
        <dbReference type="ChEBI" id="CHEBI:57287"/>
        <dbReference type="ChEBI" id="CHEBI:57338"/>
        <dbReference type="ChEBI" id="CHEBI:78449"/>
        <dbReference type="ChEBI" id="CHEBI:78820"/>
        <dbReference type="EC" id="2.3.1.300"/>
    </reaction>
    <physiologicalReaction direction="left-to-right" evidence="12">
        <dbReference type="Rhea" id="RHEA:42269"/>
    </physiologicalReaction>
</comment>
<comment type="domain">
    <text evidence="14">The last Arg residue of the ACP-binding site is essential for the weak association between ACP/AcpP and FabH.</text>
</comment>
<keyword evidence="4 14" id="KW-0808">Transferase</keyword>
<dbReference type="GO" id="GO:0006633">
    <property type="term" value="P:fatty acid biosynthetic process"/>
    <property type="evidence" value="ECO:0007669"/>
    <property type="project" value="UniProtKB-UniRule"/>
</dbReference>
<keyword evidence="7 14" id="KW-0275">Fatty acid biosynthesis</keyword>
<evidence type="ECO:0000256" key="12">
    <source>
        <dbReference type="ARBA" id="ARBA00052467"/>
    </source>
</evidence>
<name>A0A6J4JSH5_9BACT</name>
<evidence type="ECO:0000256" key="9">
    <source>
        <dbReference type="ARBA" id="ARBA00023315"/>
    </source>
</evidence>
<dbReference type="HAMAP" id="MF_01815">
    <property type="entry name" value="FabH"/>
    <property type="match status" value="1"/>
</dbReference>
<evidence type="ECO:0000256" key="5">
    <source>
        <dbReference type="ARBA" id="ARBA00022832"/>
    </source>
</evidence>
<evidence type="ECO:0000256" key="3">
    <source>
        <dbReference type="ARBA" id="ARBA00022516"/>
    </source>
</evidence>
<evidence type="ECO:0000256" key="8">
    <source>
        <dbReference type="ARBA" id="ARBA00023268"/>
    </source>
</evidence>
<gene>
    <name evidence="14" type="primary">fabH</name>
    <name evidence="17" type="ORF">AVDCRST_MAG63-4017</name>
</gene>
<organism evidence="17">
    <name type="scientific">uncultured Armatimonadetes bacterium</name>
    <dbReference type="NCBI Taxonomy" id="157466"/>
    <lineage>
        <taxon>Bacteria</taxon>
        <taxon>Bacillati</taxon>
        <taxon>Armatimonadota</taxon>
        <taxon>environmental samples</taxon>
    </lineage>
</organism>
<evidence type="ECO:0000259" key="15">
    <source>
        <dbReference type="Pfam" id="PF08541"/>
    </source>
</evidence>
<comment type="catalytic activity">
    <reaction evidence="13">
        <text>3-methylbutanoyl-CoA + malonyl-[ACP] + H(+) = 5-methyl-3-oxohexanoyl-[ACP] + CO2 + CoA</text>
        <dbReference type="Rhea" id="RHEA:42272"/>
        <dbReference type="Rhea" id="RHEA-COMP:9623"/>
        <dbReference type="Rhea" id="RHEA-COMP:9941"/>
        <dbReference type="ChEBI" id="CHEBI:15378"/>
        <dbReference type="ChEBI" id="CHEBI:16526"/>
        <dbReference type="ChEBI" id="CHEBI:57287"/>
        <dbReference type="ChEBI" id="CHEBI:57345"/>
        <dbReference type="ChEBI" id="CHEBI:78449"/>
        <dbReference type="ChEBI" id="CHEBI:78822"/>
        <dbReference type="EC" id="2.3.1.300"/>
    </reaction>
    <physiologicalReaction direction="left-to-right" evidence="13">
        <dbReference type="Rhea" id="RHEA:42273"/>
    </physiologicalReaction>
</comment>
<dbReference type="InterPro" id="IPR013747">
    <property type="entry name" value="ACP_syn_III_C"/>
</dbReference>
<dbReference type="GO" id="GO:0033818">
    <property type="term" value="F:beta-ketoacyl-acyl-carrier-protein synthase III activity"/>
    <property type="evidence" value="ECO:0007669"/>
    <property type="project" value="UniProtKB-UniRule"/>
</dbReference>
<evidence type="ECO:0000313" key="17">
    <source>
        <dbReference type="EMBL" id="CAA9286352.1"/>
    </source>
</evidence>
<dbReference type="SUPFAM" id="SSF53901">
    <property type="entry name" value="Thiolase-like"/>
    <property type="match status" value="1"/>
</dbReference>
<comment type="similarity">
    <text evidence="2 14">Belongs to the thiolase-like superfamily. FabH family.</text>
</comment>
<dbReference type="EC" id="2.3.1.180" evidence="14"/>
<dbReference type="NCBIfam" id="NF006829">
    <property type="entry name" value="PRK09352.1"/>
    <property type="match status" value="1"/>
</dbReference>
<sequence length="340" mass="36043">MAKQLRSVGIAGLGMYVPERVLTNRDLETLVDTTDDWIVTRTGIRERRIAGEHEATSDLAFPAAREALQRAGVAPDGGDLDLIIVATCTGDMQSFPATASLLQERLGTRRAAAFDVAAVCSGFVYAMEVGAQFIATGAYENVLVVGAETMSRVLDWSDRSTCILFGDGAGAVVLRACPEGEGILGSVLGSDGSGAALLNVPAGGSRRPLTPALIEQKQQYLMMKGREVFRFAVEIMGEAAVQALDKAGLTPGDVDLFIPHQANTRIIDAAAKRLGLAPDKVFVNVDRYGNTSAASIPMALYEAWRDGRIRPGDVVVTVGFGAGLSWGASVIRWGDVTWTP</sequence>
<comment type="catalytic activity">
    <reaction evidence="11">
        <text>(2S)-2-methylbutanoyl-CoA + malonyl-[ACP] + H(+) = (4S)-4-methyl-3-oxohexanoyl-[ACP] + CO2 + CoA</text>
        <dbReference type="Rhea" id="RHEA:42276"/>
        <dbReference type="Rhea" id="RHEA-COMP:9623"/>
        <dbReference type="Rhea" id="RHEA-COMP:17148"/>
        <dbReference type="ChEBI" id="CHEBI:15378"/>
        <dbReference type="ChEBI" id="CHEBI:16526"/>
        <dbReference type="ChEBI" id="CHEBI:57287"/>
        <dbReference type="ChEBI" id="CHEBI:78449"/>
        <dbReference type="ChEBI" id="CHEBI:88166"/>
        <dbReference type="ChEBI" id="CHEBI:167462"/>
        <dbReference type="EC" id="2.3.1.300"/>
    </reaction>
    <physiologicalReaction direction="left-to-right" evidence="11">
        <dbReference type="Rhea" id="RHEA:42277"/>
    </physiologicalReaction>
</comment>
<dbReference type="FunFam" id="3.40.47.10:FF:000004">
    <property type="entry name" value="3-oxoacyl-[acyl-carrier-protein] synthase 3"/>
    <property type="match status" value="1"/>
</dbReference>
<protein>
    <recommendedName>
        <fullName evidence="14">Beta-ketoacyl-[acyl-carrier-protein] synthase III</fullName>
        <shortName evidence="14">Beta-ketoacyl-ACP synthase III</shortName>
        <shortName evidence="14">KAS III</shortName>
        <ecNumber evidence="14">2.3.1.180</ecNumber>
    </recommendedName>
    <alternativeName>
        <fullName evidence="14">3-oxoacyl-[acyl-carrier-protein] synthase 3</fullName>
    </alternativeName>
    <alternativeName>
        <fullName evidence="14">3-oxoacyl-[acyl-carrier-protein] synthase III</fullName>
    </alternativeName>
</protein>
<evidence type="ECO:0000256" key="2">
    <source>
        <dbReference type="ARBA" id="ARBA00008642"/>
    </source>
</evidence>
<dbReference type="CDD" id="cd00830">
    <property type="entry name" value="KAS_III"/>
    <property type="match status" value="1"/>
</dbReference>
<comment type="subunit">
    <text evidence="14">Homodimer.</text>
</comment>
<evidence type="ECO:0000256" key="13">
    <source>
        <dbReference type="ARBA" id="ARBA00052985"/>
    </source>
</evidence>
<dbReference type="GO" id="GO:0004315">
    <property type="term" value="F:3-oxoacyl-[acyl-carrier-protein] synthase activity"/>
    <property type="evidence" value="ECO:0007669"/>
    <property type="project" value="InterPro"/>
</dbReference>
<dbReference type="InterPro" id="IPR004655">
    <property type="entry name" value="FabH"/>
</dbReference>
<keyword evidence="8 14" id="KW-0511">Multifunctional enzyme</keyword>
<evidence type="ECO:0000256" key="14">
    <source>
        <dbReference type="HAMAP-Rule" id="MF_01815"/>
    </source>
</evidence>
<evidence type="ECO:0000256" key="6">
    <source>
        <dbReference type="ARBA" id="ARBA00023098"/>
    </source>
</evidence>
<reference evidence="17" key="1">
    <citation type="submission" date="2020-02" db="EMBL/GenBank/DDBJ databases">
        <authorList>
            <person name="Meier V. D."/>
        </authorList>
    </citation>
    <scope>NUCLEOTIDE SEQUENCE</scope>
    <source>
        <strain evidence="17">AVDCRST_MAG63</strain>
    </source>
</reference>
<keyword evidence="9 14" id="KW-0012">Acyltransferase</keyword>
<evidence type="ECO:0000259" key="16">
    <source>
        <dbReference type="Pfam" id="PF08545"/>
    </source>
</evidence>
<feature type="active site" evidence="14">
    <location>
        <position position="290"/>
    </location>
</feature>
<dbReference type="InterPro" id="IPR013751">
    <property type="entry name" value="ACP_syn_III_N"/>
</dbReference>
<dbReference type="GO" id="GO:0005737">
    <property type="term" value="C:cytoplasm"/>
    <property type="evidence" value="ECO:0007669"/>
    <property type="project" value="UniProtKB-SubCell"/>
</dbReference>
<comment type="catalytic activity">
    <reaction evidence="10">
        <text>malonyl-[ACP] + acetyl-CoA + H(+) = 3-oxobutanoyl-[ACP] + CO2 + CoA</text>
        <dbReference type="Rhea" id="RHEA:12080"/>
        <dbReference type="Rhea" id="RHEA-COMP:9623"/>
        <dbReference type="Rhea" id="RHEA-COMP:9625"/>
        <dbReference type="ChEBI" id="CHEBI:15378"/>
        <dbReference type="ChEBI" id="CHEBI:16526"/>
        <dbReference type="ChEBI" id="CHEBI:57287"/>
        <dbReference type="ChEBI" id="CHEBI:57288"/>
        <dbReference type="ChEBI" id="CHEBI:78449"/>
        <dbReference type="ChEBI" id="CHEBI:78450"/>
        <dbReference type="EC" id="2.3.1.180"/>
    </reaction>
    <physiologicalReaction direction="left-to-right" evidence="10">
        <dbReference type="Rhea" id="RHEA:12081"/>
    </physiologicalReaction>
</comment>
<feature type="domain" description="Beta-ketoacyl-[acyl-carrier-protein] synthase III N-terminal" evidence="16">
    <location>
        <begin position="114"/>
        <end position="192"/>
    </location>
</feature>